<evidence type="ECO:0000256" key="2">
    <source>
        <dbReference type="ARBA" id="ARBA00023125"/>
    </source>
</evidence>
<keyword evidence="2" id="KW-0238">DNA-binding</keyword>
<evidence type="ECO:0000313" key="7">
    <source>
        <dbReference type="Proteomes" id="UP000002191"/>
    </source>
</evidence>
<dbReference type="CDD" id="cd17535">
    <property type="entry name" value="REC_NarL-like"/>
    <property type="match status" value="1"/>
</dbReference>
<dbReference type="PRINTS" id="PR00038">
    <property type="entry name" value="HTHLUXR"/>
</dbReference>
<dbReference type="eggNOG" id="COG2197">
    <property type="taxonomic scope" value="Bacteria"/>
</dbReference>
<accession>E6VYY6</accession>
<dbReference type="GO" id="GO:0003677">
    <property type="term" value="F:DNA binding"/>
    <property type="evidence" value="ECO:0007669"/>
    <property type="project" value="UniProtKB-KW"/>
</dbReference>
<feature type="modified residue" description="4-aspartylphosphate" evidence="3">
    <location>
        <position position="60"/>
    </location>
</feature>
<dbReference type="PROSITE" id="PS50110">
    <property type="entry name" value="RESPONSE_REGULATORY"/>
    <property type="match status" value="1"/>
</dbReference>
<dbReference type="PROSITE" id="PS50043">
    <property type="entry name" value="HTH_LUXR_2"/>
    <property type="match status" value="1"/>
</dbReference>
<dbReference type="InterPro" id="IPR016032">
    <property type="entry name" value="Sig_transdc_resp-reg_C-effctor"/>
</dbReference>
<dbReference type="InterPro" id="IPR058245">
    <property type="entry name" value="NreC/VraR/RcsB-like_REC"/>
</dbReference>
<dbReference type="STRING" id="643562.Daes_0631"/>
<proteinExistence type="predicted"/>
<dbReference type="InterPro" id="IPR001789">
    <property type="entry name" value="Sig_transdc_resp-reg_receiver"/>
</dbReference>
<feature type="domain" description="Response regulatory" evidence="5">
    <location>
        <begin position="10"/>
        <end position="123"/>
    </location>
</feature>
<dbReference type="HOGENOM" id="CLU_000445_90_1_7"/>
<dbReference type="InterPro" id="IPR036388">
    <property type="entry name" value="WH-like_DNA-bd_sf"/>
</dbReference>
<dbReference type="Proteomes" id="UP000002191">
    <property type="component" value="Chromosome"/>
</dbReference>
<dbReference type="Pfam" id="PF00072">
    <property type="entry name" value="Response_reg"/>
    <property type="match status" value="1"/>
</dbReference>
<dbReference type="CDD" id="cd06170">
    <property type="entry name" value="LuxR_C_like"/>
    <property type="match status" value="1"/>
</dbReference>
<keyword evidence="7" id="KW-1185">Reference proteome</keyword>
<dbReference type="InterPro" id="IPR000792">
    <property type="entry name" value="Tscrpt_reg_LuxR_C"/>
</dbReference>
<gene>
    <name evidence="6" type="ordered locus">Daes_0631</name>
</gene>
<evidence type="ECO:0000256" key="3">
    <source>
        <dbReference type="PROSITE-ProRule" id="PRU00169"/>
    </source>
</evidence>
<keyword evidence="1 3" id="KW-0597">Phosphoprotein</keyword>
<dbReference type="RefSeq" id="WP_013513581.1">
    <property type="nucleotide sequence ID" value="NC_014844.1"/>
</dbReference>
<dbReference type="GO" id="GO:0000160">
    <property type="term" value="P:phosphorelay signal transduction system"/>
    <property type="evidence" value="ECO:0007669"/>
    <property type="project" value="InterPro"/>
</dbReference>
<dbReference type="SUPFAM" id="SSF52172">
    <property type="entry name" value="CheY-like"/>
    <property type="match status" value="1"/>
</dbReference>
<dbReference type="SMART" id="SM00421">
    <property type="entry name" value="HTH_LUXR"/>
    <property type="match status" value="1"/>
</dbReference>
<evidence type="ECO:0000313" key="6">
    <source>
        <dbReference type="EMBL" id="ADU61649.1"/>
    </source>
</evidence>
<reference evidence="7" key="1">
    <citation type="submission" date="2010-12" db="EMBL/GenBank/DDBJ databases">
        <title>Complete sequence of Desulfovibrio aespoeensis Aspo-2.</title>
        <authorList>
            <consortium name="US DOE Joint Genome Institute"/>
            <person name="Lucas S."/>
            <person name="Copeland A."/>
            <person name="Lapidus A."/>
            <person name="Cheng J.-F."/>
            <person name="Goodwin L."/>
            <person name="Pitluck S."/>
            <person name="Chertkov O."/>
            <person name="Misra M."/>
            <person name="Detter J.C."/>
            <person name="Han C."/>
            <person name="Tapia R."/>
            <person name="Land M."/>
            <person name="Hauser L."/>
            <person name="Kyrpides N."/>
            <person name="Ivanova N."/>
            <person name="Ovchinnikova G."/>
            <person name="Pedersen K."/>
            <person name="Jagevall S."/>
            <person name="Hazen T."/>
            <person name="Woyke T."/>
        </authorList>
    </citation>
    <scope>NUCLEOTIDE SEQUENCE [LARGE SCALE GENOMIC DNA]</scope>
    <source>
        <strain evidence="7">ATCC 700646 / DSM 10631 / Aspo-2</strain>
    </source>
</reference>
<sequence length="208" mass="23050">MISTPAQGMRIFLVDDHPSILDALQTIFIRNSHEVCGTATNLEKAVQALETCEPNLVVVDLSLCGESGLDLIAPLVERDIHILIYSMHEDAATLRRALQAGAIGYVSKREPMPILLEALQHILAGKRYISPLVALNIESSSFTHTFQALSEREQQILALLTKGETNAEIAESLEISIRTVESYYARMISKLDMQGMKDLRKYAIAEGR</sequence>
<dbReference type="Gene3D" id="3.40.50.2300">
    <property type="match status" value="1"/>
</dbReference>
<dbReference type="AlphaFoldDB" id="E6VYY6"/>
<dbReference type="InterPro" id="IPR011006">
    <property type="entry name" value="CheY-like_superfamily"/>
</dbReference>
<name>E6VYY6_PSEA9</name>
<feature type="domain" description="HTH luxR-type" evidence="4">
    <location>
        <begin position="142"/>
        <end position="207"/>
    </location>
</feature>
<protein>
    <submittedName>
        <fullName evidence="6">Response regulator receiver</fullName>
    </submittedName>
</protein>
<dbReference type="PANTHER" id="PTHR43214:SF43">
    <property type="entry name" value="TWO-COMPONENT RESPONSE REGULATOR"/>
    <property type="match status" value="1"/>
</dbReference>
<dbReference type="SUPFAM" id="SSF46894">
    <property type="entry name" value="C-terminal effector domain of the bipartite response regulators"/>
    <property type="match status" value="1"/>
</dbReference>
<evidence type="ECO:0000259" key="4">
    <source>
        <dbReference type="PROSITE" id="PS50043"/>
    </source>
</evidence>
<dbReference type="Gene3D" id="1.10.10.10">
    <property type="entry name" value="Winged helix-like DNA-binding domain superfamily/Winged helix DNA-binding domain"/>
    <property type="match status" value="1"/>
</dbReference>
<dbReference type="InterPro" id="IPR039420">
    <property type="entry name" value="WalR-like"/>
</dbReference>
<evidence type="ECO:0000256" key="1">
    <source>
        <dbReference type="ARBA" id="ARBA00022553"/>
    </source>
</evidence>
<dbReference type="GO" id="GO:0006355">
    <property type="term" value="P:regulation of DNA-templated transcription"/>
    <property type="evidence" value="ECO:0007669"/>
    <property type="project" value="InterPro"/>
</dbReference>
<dbReference type="KEGG" id="das:Daes_0631"/>
<dbReference type="Pfam" id="PF00196">
    <property type="entry name" value="GerE"/>
    <property type="match status" value="1"/>
</dbReference>
<dbReference type="PANTHER" id="PTHR43214">
    <property type="entry name" value="TWO-COMPONENT RESPONSE REGULATOR"/>
    <property type="match status" value="1"/>
</dbReference>
<dbReference type="PROSITE" id="PS00622">
    <property type="entry name" value="HTH_LUXR_1"/>
    <property type="match status" value="1"/>
</dbReference>
<reference evidence="6 7" key="2">
    <citation type="journal article" date="2014" name="Genome Announc.">
        <title>Complete Genome Sequence of the Subsurface, Mesophilic Sulfate-Reducing Bacterium Desulfovibrio aespoeensis Aspo-2.</title>
        <authorList>
            <person name="Pedersen K."/>
            <person name="Bengtsson A."/>
            <person name="Edlund J."/>
            <person name="Rabe L."/>
            <person name="Hazen T."/>
            <person name="Chakraborty R."/>
            <person name="Goodwin L."/>
            <person name="Shapiro N."/>
        </authorList>
    </citation>
    <scope>NUCLEOTIDE SEQUENCE [LARGE SCALE GENOMIC DNA]</scope>
    <source>
        <strain evidence="7">ATCC 700646 / DSM 10631 / Aspo-2</strain>
    </source>
</reference>
<evidence type="ECO:0000259" key="5">
    <source>
        <dbReference type="PROSITE" id="PS50110"/>
    </source>
</evidence>
<organism evidence="6 7">
    <name type="scientific">Pseudodesulfovibrio aespoeensis (strain ATCC 700646 / DSM 10631 / Aspo-2)</name>
    <name type="common">Desulfovibrio aespoeensis</name>
    <dbReference type="NCBI Taxonomy" id="643562"/>
    <lineage>
        <taxon>Bacteria</taxon>
        <taxon>Pseudomonadati</taxon>
        <taxon>Thermodesulfobacteriota</taxon>
        <taxon>Desulfovibrionia</taxon>
        <taxon>Desulfovibrionales</taxon>
        <taxon>Desulfovibrionaceae</taxon>
    </lineage>
</organism>
<dbReference type="SMART" id="SM00448">
    <property type="entry name" value="REC"/>
    <property type="match status" value="1"/>
</dbReference>
<dbReference type="EMBL" id="CP002431">
    <property type="protein sequence ID" value="ADU61649.1"/>
    <property type="molecule type" value="Genomic_DNA"/>
</dbReference>